<protein>
    <submittedName>
        <fullName evidence="1">EscU/YscU/HrcU family type III secretion system export apparatus switch protein</fullName>
    </submittedName>
</protein>
<dbReference type="InterPro" id="IPR029025">
    <property type="entry name" value="T3SS_substrate_exporter_C"/>
</dbReference>
<dbReference type="InterPro" id="IPR006135">
    <property type="entry name" value="T3SS_substrate_exporter"/>
</dbReference>
<dbReference type="Pfam" id="PF01312">
    <property type="entry name" value="Bac_export_2"/>
    <property type="match status" value="1"/>
</dbReference>
<dbReference type="EMBL" id="JADKNH010000001">
    <property type="protein sequence ID" value="MBF4691713.1"/>
    <property type="molecule type" value="Genomic_DNA"/>
</dbReference>
<reference evidence="1 2" key="1">
    <citation type="submission" date="2020-11" db="EMBL/GenBank/DDBJ databases">
        <title>Fusibacter basophilias sp. nov.</title>
        <authorList>
            <person name="Qiu D."/>
        </authorList>
    </citation>
    <scope>NUCLEOTIDE SEQUENCE [LARGE SCALE GENOMIC DNA]</scope>
    <source>
        <strain evidence="1 2">Q10-2</strain>
    </source>
</reference>
<gene>
    <name evidence="1" type="ORF">ISU02_01210</name>
</gene>
<evidence type="ECO:0000313" key="2">
    <source>
        <dbReference type="Proteomes" id="UP000614200"/>
    </source>
</evidence>
<evidence type="ECO:0000313" key="1">
    <source>
        <dbReference type="EMBL" id="MBF4691713.1"/>
    </source>
</evidence>
<dbReference type="RefSeq" id="WP_194699955.1">
    <property type="nucleotide sequence ID" value="NZ_JADKNH010000001.1"/>
</dbReference>
<sequence length="86" mass="9775">MTQKMATALKFDPEKDAAPQMIAKGLGLIAENIILKAQESDVPIYEDEKLTRQLYQLEIGDQIPYEMYEVVAEVLVFISNVDRSKK</sequence>
<comment type="caution">
    <text evidence="1">The sequence shown here is derived from an EMBL/GenBank/DDBJ whole genome shotgun (WGS) entry which is preliminary data.</text>
</comment>
<dbReference type="PANTHER" id="PTHR30531:SF12">
    <property type="entry name" value="FLAGELLAR BIOSYNTHETIC PROTEIN FLHB"/>
    <property type="match status" value="1"/>
</dbReference>
<dbReference type="Gene3D" id="3.40.1690.10">
    <property type="entry name" value="secretion proteins EscU"/>
    <property type="match status" value="1"/>
</dbReference>
<keyword evidence="2" id="KW-1185">Reference proteome</keyword>
<dbReference type="Proteomes" id="UP000614200">
    <property type="component" value="Unassembled WGS sequence"/>
</dbReference>
<dbReference type="PRINTS" id="PR00950">
    <property type="entry name" value="TYPE3IMSPROT"/>
</dbReference>
<organism evidence="1 2">
    <name type="scientific">Fusibacter ferrireducens</name>
    <dbReference type="NCBI Taxonomy" id="2785058"/>
    <lineage>
        <taxon>Bacteria</taxon>
        <taxon>Bacillati</taxon>
        <taxon>Bacillota</taxon>
        <taxon>Clostridia</taxon>
        <taxon>Eubacteriales</taxon>
        <taxon>Eubacteriales Family XII. Incertae Sedis</taxon>
        <taxon>Fusibacter</taxon>
    </lineage>
</organism>
<proteinExistence type="predicted"/>
<accession>A0ABR9ZNL1</accession>
<dbReference type="SUPFAM" id="SSF160544">
    <property type="entry name" value="EscU C-terminal domain-like"/>
    <property type="match status" value="1"/>
</dbReference>
<name>A0ABR9ZNL1_9FIRM</name>
<dbReference type="PANTHER" id="PTHR30531">
    <property type="entry name" value="FLAGELLAR BIOSYNTHETIC PROTEIN FLHB"/>
    <property type="match status" value="1"/>
</dbReference>